<protein>
    <submittedName>
        <fullName evidence="2">MlaD family protein</fullName>
    </submittedName>
</protein>
<name>A0AAE9ZRH1_9BACT</name>
<dbReference type="PANTHER" id="PTHR33371">
    <property type="entry name" value="INTERMEMBRANE PHOSPHOLIPID TRANSPORT SYSTEM BINDING PROTEIN MLAD-RELATED"/>
    <property type="match status" value="1"/>
</dbReference>
<dbReference type="InterPro" id="IPR003399">
    <property type="entry name" value="Mce/MlaD"/>
</dbReference>
<evidence type="ECO:0000259" key="1">
    <source>
        <dbReference type="Pfam" id="PF02470"/>
    </source>
</evidence>
<dbReference type="Pfam" id="PF02470">
    <property type="entry name" value="MlaD"/>
    <property type="match status" value="1"/>
</dbReference>
<proteinExistence type="predicted"/>
<keyword evidence="3" id="KW-1185">Reference proteome</keyword>
<dbReference type="AlphaFoldDB" id="A0AAE9ZRH1"/>
<dbReference type="GO" id="GO:0005543">
    <property type="term" value="F:phospholipid binding"/>
    <property type="evidence" value="ECO:0007669"/>
    <property type="project" value="TreeGrafter"/>
</dbReference>
<dbReference type="EMBL" id="CP119075">
    <property type="protein sequence ID" value="WED63900.1"/>
    <property type="molecule type" value="Genomic_DNA"/>
</dbReference>
<dbReference type="GO" id="GO:0005548">
    <property type="term" value="F:phospholipid transporter activity"/>
    <property type="evidence" value="ECO:0007669"/>
    <property type="project" value="TreeGrafter"/>
</dbReference>
<reference evidence="2" key="1">
    <citation type="submission" date="2023-03" db="EMBL/GenBank/DDBJ databases">
        <title>Lomoglobus Profundus gen. nov., sp. nov., a novel member of the phylum Verrucomicrobia, isolated from deep-marine sediment of South China Sea.</title>
        <authorList>
            <person name="Ahmad T."/>
            <person name="Ishaq S.E."/>
            <person name="Wang F."/>
        </authorList>
    </citation>
    <scope>NUCLEOTIDE SEQUENCE</scope>
    <source>
        <strain evidence="2">LMO-M01</strain>
    </source>
</reference>
<dbReference type="Proteomes" id="UP001218638">
    <property type="component" value="Chromosome"/>
</dbReference>
<evidence type="ECO:0000313" key="3">
    <source>
        <dbReference type="Proteomes" id="UP001218638"/>
    </source>
</evidence>
<accession>A0AAE9ZRH1</accession>
<dbReference type="KEGG" id="slom:PXH66_16305"/>
<feature type="domain" description="Mce/MlaD" evidence="1">
    <location>
        <begin position="38"/>
        <end position="111"/>
    </location>
</feature>
<dbReference type="PANTHER" id="PTHR33371:SF4">
    <property type="entry name" value="INTERMEMBRANE PHOSPHOLIPID TRANSPORT SYSTEM BINDING PROTEIN MLAD"/>
    <property type="match status" value="1"/>
</dbReference>
<dbReference type="InterPro" id="IPR052336">
    <property type="entry name" value="MlaD_Phospholipid_Transporter"/>
</dbReference>
<dbReference type="RefSeq" id="WP_330930604.1">
    <property type="nucleotide sequence ID" value="NZ_CP119075.1"/>
</dbReference>
<evidence type="ECO:0000313" key="2">
    <source>
        <dbReference type="EMBL" id="WED63900.1"/>
    </source>
</evidence>
<gene>
    <name evidence="2" type="ORF">PXH66_16305</name>
</gene>
<sequence>MNNAQMSARVGLFFLLGLALIWVTFESLNGNVLDSDKSYELTARFASIKELKAGDEVRMAGVGIGMVKETRLNGRFAEALLQVKSEIEVPENSVATIAMAGLLGSNYVSLTLGSDDAPALSAGAVIRSEDTPDLNTVVSQIGEVGRKVEQALSQFTGAMGAGDSNEGLMGKINAMVDDNRSKLDTITSNLEIVTTRLRDGEGTLGKLLSDDTGYTELIAAIEEIRGAAEEAKTFMASAQGLVADVKSGQGTLGQLIYDGKAGEDIRLTAQNLRELSAKLNNGEGTLGRLINDDSLFIEAQNAVKKVNRAVDGMADQGPITAVGVAANSLF</sequence>
<organism evidence="2 3">
    <name type="scientific">Synoicihabitans lomoniglobus</name>
    <dbReference type="NCBI Taxonomy" id="2909285"/>
    <lineage>
        <taxon>Bacteria</taxon>
        <taxon>Pseudomonadati</taxon>
        <taxon>Verrucomicrobiota</taxon>
        <taxon>Opitutia</taxon>
        <taxon>Opitutales</taxon>
        <taxon>Opitutaceae</taxon>
        <taxon>Synoicihabitans</taxon>
    </lineage>
</organism>